<name>A0A0V9UII2_9NOCA</name>
<dbReference type="PANTHER" id="PTHR19879:SF9">
    <property type="entry name" value="TRANSCRIPTION INITIATION FACTOR TFIID SUBUNIT 5"/>
    <property type="match status" value="1"/>
</dbReference>
<dbReference type="PATRIC" id="fig|1441730.3.peg.3048"/>
<organism evidence="4 5">
    <name type="scientific">Rhodococcus pyridinivorans KG-16</name>
    <dbReference type="NCBI Taxonomy" id="1441730"/>
    <lineage>
        <taxon>Bacteria</taxon>
        <taxon>Bacillati</taxon>
        <taxon>Actinomycetota</taxon>
        <taxon>Actinomycetes</taxon>
        <taxon>Mycobacteriales</taxon>
        <taxon>Nocardiaceae</taxon>
        <taxon>Rhodococcus</taxon>
    </lineage>
</organism>
<dbReference type="SMART" id="SM00320">
    <property type="entry name" value="WD40"/>
    <property type="match status" value="4"/>
</dbReference>
<evidence type="ECO:0000313" key="4">
    <source>
        <dbReference type="EMBL" id="KSZ57816.1"/>
    </source>
</evidence>
<evidence type="ECO:0000256" key="2">
    <source>
        <dbReference type="ARBA" id="ARBA00022737"/>
    </source>
</evidence>
<dbReference type="PANTHER" id="PTHR19879">
    <property type="entry name" value="TRANSCRIPTION INITIATION FACTOR TFIID"/>
    <property type="match status" value="1"/>
</dbReference>
<dbReference type="InterPro" id="IPR019775">
    <property type="entry name" value="WD40_repeat_CS"/>
</dbReference>
<dbReference type="Proteomes" id="UP000053060">
    <property type="component" value="Unassembled WGS sequence"/>
</dbReference>
<dbReference type="PROSITE" id="PS00678">
    <property type="entry name" value="WD_REPEATS_1"/>
    <property type="match status" value="2"/>
</dbReference>
<gene>
    <name evidence="4" type="ORF">Z045_14660</name>
</gene>
<keyword evidence="2" id="KW-0677">Repeat</keyword>
<dbReference type="EMBL" id="AZXY01000007">
    <property type="protein sequence ID" value="KSZ57816.1"/>
    <property type="molecule type" value="Genomic_DNA"/>
</dbReference>
<evidence type="ECO:0000256" key="3">
    <source>
        <dbReference type="PROSITE-ProRule" id="PRU00221"/>
    </source>
</evidence>
<evidence type="ECO:0000256" key="1">
    <source>
        <dbReference type="ARBA" id="ARBA00022574"/>
    </source>
</evidence>
<dbReference type="PRINTS" id="PR00320">
    <property type="entry name" value="GPROTEINBRPT"/>
</dbReference>
<dbReference type="InterPro" id="IPR001680">
    <property type="entry name" value="WD40_rpt"/>
</dbReference>
<feature type="repeat" description="WD" evidence="3">
    <location>
        <begin position="82"/>
        <end position="123"/>
    </location>
</feature>
<protein>
    <submittedName>
        <fullName evidence="4">Uncharacterized protein</fullName>
    </submittedName>
</protein>
<dbReference type="InterPro" id="IPR015943">
    <property type="entry name" value="WD40/YVTN_repeat-like_dom_sf"/>
</dbReference>
<dbReference type="InterPro" id="IPR020472">
    <property type="entry name" value="WD40_PAC1"/>
</dbReference>
<reference evidence="5" key="1">
    <citation type="submission" date="2015-01" db="EMBL/GenBank/DDBJ databases">
        <title>Draft genome sequence of Rhodococcus pyridinivorans strain KG-16, a hydrocarbon-degrading bacterium.</title>
        <authorList>
            <person name="Aggarwal R.K."/>
            <person name="Dawar C."/>
        </authorList>
    </citation>
    <scope>NUCLEOTIDE SEQUENCE [LARGE SCALE GENOMIC DNA]</scope>
    <source>
        <strain evidence="5">KG-16</strain>
    </source>
</reference>
<feature type="repeat" description="WD" evidence="3">
    <location>
        <begin position="172"/>
        <end position="213"/>
    </location>
</feature>
<comment type="caution">
    <text evidence="4">The sequence shown here is derived from an EMBL/GenBank/DDBJ whole genome shotgun (WGS) entry which is preliminary data.</text>
</comment>
<dbReference type="Gene3D" id="2.130.10.10">
    <property type="entry name" value="YVTN repeat-like/Quinoprotein amine dehydrogenase"/>
    <property type="match status" value="2"/>
</dbReference>
<proteinExistence type="predicted"/>
<dbReference type="PROSITE" id="PS50082">
    <property type="entry name" value="WD_REPEATS_2"/>
    <property type="match status" value="3"/>
</dbReference>
<accession>A0A0V9UII2</accession>
<dbReference type="SUPFAM" id="SSF101908">
    <property type="entry name" value="Putative isomerase YbhE"/>
    <property type="match status" value="1"/>
</dbReference>
<dbReference type="AlphaFoldDB" id="A0A0V9UII2"/>
<dbReference type="PROSITE" id="PS50294">
    <property type="entry name" value="WD_REPEATS_REGION"/>
    <property type="match status" value="3"/>
</dbReference>
<feature type="repeat" description="WD" evidence="3">
    <location>
        <begin position="127"/>
        <end position="168"/>
    </location>
</feature>
<evidence type="ECO:0000313" key="5">
    <source>
        <dbReference type="Proteomes" id="UP000053060"/>
    </source>
</evidence>
<keyword evidence="1 3" id="KW-0853">WD repeat</keyword>
<sequence length="244" mass="25698">MVEFAPDRPVVAVTATEDAKVAIVDASDFAAPRVVGTFEADDYPYMLSWHPTADIVAVASAGGLVELWDLSDPTDPTRISESSGFESQAQTVAFGGDGTILAAASADRSVRLWDVADPAAPRELARITGPADAVYSLHFSPDGDRLTAGVGDGSAWIWDVTRPNSPTTHAVLTAYGSRVYDATFAHDGAVLVGGGPDRSVRLWQLDPETVSATLCSTVGTPVTEDEWERHLPGVAFRPPCGDTA</sequence>
<dbReference type="Pfam" id="PF00400">
    <property type="entry name" value="WD40"/>
    <property type="match status" value="3"/>
</dbReference>
<reference evidence="4 5" key="2">
    <citation type="journal article" date="2016" name="Genome Announc.">
        <title>Draft Genome Sequence of a Versatile Hydrocarbon-Degrading Bacterium, Rhodococcus pyridinivorans Strain KG-16, Collected from Oil Fields in India.</title>
        <authorList>
            <person name="Aggarwal R.K."/>
            <person name="Dawar C."/>
            <person name="Phanindranath R."/>
            <person name="Mutnuri L."/>
            <person name="Dayal A.M."/>
        </authorList>
    </citation>
    <scope>NUCLEOTIDE SEQUENCE [LARGE SCALE GENOMIC DNA]</scope>
    <source>
        <strain evidence="4 5">KG-16</strain>
    </source>
</reference>